<dbReference type="GO" id="GO:0005737">
    <property type="term" value="C:cytoplasm"/>
    <property type="evidence" value="ECO:0007669"/>
    <property type="project" value="UniProtKB-SubCell"/>
</dbReference>
<keyword evidence="8 14" id="KW-0511">Multifunctional enzyme</keyword>
<proteinExistence type="inferred from homology"/>
<dbReference type="NCBIfam" id="NF006829">
    <property type="entry name" value="PRK09352.1"/>
    <property type="match status" value="1"/>
</dbReference>
<feature type="region of interest" description="ACP-binding" evidence="14">
    <location>
        <begin position="258"/>
        <end position="262"/>
    </location>
</feature>
<dbReference type="EMBL" id="JACHGW010000002">
    <property type="protein sequence ID" value="MBB6050483.1"/>
    <property type="molecule type" value="Genomic_DNA"/>
</dbReference>
<evidence type="ECO:0000256" key="10">
    <source>
        <dbReference type="ARBA" id="ARBA00051096"/>
    </source>
</evidence>
<dbReference type="InterPro" id="IPR013747">
    <property type="entry name" value="ACP_syn_III_C"/>
</dbReference>
<evidence type="ECO:0000256" key="11">
    <source>
        <dbReference type="ARBA" id="ARBA00052407"/>
    </source>
</evidence>
<evidence type="ECO:0000256" key="9">
    <source>
        <dbReference type="ARBA" id="ARBA00023315"/>
    </source>
</evidence>
<organism evidence="17 18">
    <name type="scientific">Armatimonas rosea</name>
    <dbReference type="NCBI Taxonomy" id="685828"/>
    <lineage>
        <taxon>Bacteria</taxon>
        <taxon>Bacillati</taxon>
        <taxon>Armatimonadota</taxon>
        <taxon>Armatimonadia</taxon>
        <taxon>Armatimonadales</taxon>
        <taxon>Armatimonadaceae</taxon>
        <taxon>Armatimonas</taxon>
    </lineage>
</organism>
<comment type="catalytic activity">
    <reaction evidence="13">
        <text>3-methylbutanoyl-CoA + malonyl-[ACP] + H(+) = 5-methyl-3-oxohexanoyl-[ACP] + CO2 + CoA</text>
        <dbReference type="Rhea" id="RHEA:42272"/>
        <dbReference type="Rhea" id="RHEA-COMP:9623"/>
        <dbReference type="Rhea" id="RHEA-COMP:9941"/>
        <dbReference type="ChEBI" id="CHEBI:15378"/>
        <dbReference type="ChEBI" id="CHEBI:16526"/>
        <dbReference type="ChEBI" id="CHEBI:57287"/>
        <dbReference type="ChEBI" id="CHEBI:57345"/>
        <dbReference type="ChEBI" id="CHEBI:78449"/>
        <dbReference type="ChEBI" id="CHEBI:78822"/>
        <dbReference type="EC" id="2.3.1.300"/>
    </reaction>
    <physiologicalReaction direction="left-to-right" evidence="13">
        <dbReference type="Rhea" id="RHEA:42273"/>
    </physiologicalReaction>
</comment>
<dbReference type="Pfam" id="PF08545">
    <property type="entry name" value="ACP_syn_III"/>
    <property type="match status" value="1"/>
</dbReference>
<comment type="caution">
    <text evidence="17">The sequence shown here is derived from an EMBL/GenBank/DDBJ whole genome shotgun (WGS) entry which is preliminary data.</text>
</comment>
<dbReference type="RefSeq" id="WP_184195521.1">
    <property type="nucleotide sequence ID" value="NZ_JACHGW010000002.1"/>
</dbReference>
<feature type="active site" evidence="14">
    <location>
        <position position="117"/>
    </location>
</feature>
<dbReference type="HAMAP" id="MF_01815">
    <property type="entry name" value="FabH"/>
    <property type="match status" value="1"/>
</dbReference>
<name>A0A7W9SQR7_ARMRO</name>
<dbReference type="AlphaFoldDB" id="A0A7W9SQR7"/>
<keyword evidence="7 14" id="KW-0275">Fatty acid biosynthesis</keyword>
<accession>A0A7W9SQR7</accession>
<evidence type="ECO:0000256" key="14">
    <source>
        <dbReference type="HAMAP-Rule" id="MF_01815"/>
    </source>
</evidence>
<dbReference type="Pfam" id="PF08541">
    <property type="entry name" value="ACP_syn_III_C"/>
    <property type="match status" value="1"/>
</dbReference>
<dbReference type="EC" id="2.3.1.180" evidence="14"/>
<evidence type="ECO:0000259" key="16">
    <source>
        <dbReference type="Pfam" id="PF08545"/>
    </source>
</evidence>
<dbReference type="CDD" id="cd00830">
    <property type="entry name" value="KAS_III"/>
    <property type="match status" value="1"/>
</dbReference>
<feature type="active site" evidence="14">
    <location>
        <position position="257"/>
    </location>
</feature>
<keyword evidence="3 14" id="KW-0444">Lipid biosynthesis</keyword>
<gene>
    <name evidence="14" type="primary">fabH</name>
    <name evidence="17" type="ORF">HNQ39_002274</name>
</gene>
<feature type="domain" description="Beta-ketoacyl-[acyl-carrier-protein] synthase III N-terminal" evidence="16">
    <location>
        <begin position="111"/>
        <end position="189"/>
    </location>
</feature>
<comment type="subcellular location">
    <subcellularLocation>
        <location evidence="14">Cytoplasm</location>
    </subcellularLocation>
</comment>
<evidence type="ECO:0000256" key="6">
    <source>
        <dbReference type="ARBA" id="ARBA00023098"/>
    </source>
</evidence>
<evidence type="ECO:0000256" key="3">
    <source>
        <dbReference type="ARBA" id="ARBA00022516"/>
    </source>
</evidence>
<reference evidence="17 18" key="1">
    <citation type="submission" date="2020-08" db="EMBL/GenBank/DDBJ databases">
        <title>Genomic Encyclopedia of Type Strains, Phase IV (KMG-IV): sequencing the most valuable type-strain genomes for metagenomic binning, comparative biology and taxonomic classification.</title>
        <authorList>
            <person name="Goeker M."/>
        </authorList>
    </citation>
    <scope>NUCLEOTIDE SEQUENCE [LARGE SCALE GENOMIC DNA]</scope>
    <source>
        <strain evidence="17 18">DSM 23562</strain>
    </source>
</reference>
<comment type="subunit">
    <text evidence="14">Homodimer.</text>
</comment>
<keyword evidence="5 14" id="KW-0276">Fatty acid metabolism</keyword>
<dbReference type="FunFam" id="3.40.47.10:FF:000004">
    <property type="entry name" value="3-oxoacyl-[acyl-carrier-protein] synthase 3"/>
    <property type="match status" value="1"/>
</dbReference>
<dbReference type="InterPro" id="IPR013751">
    <property type="entry name" value="ACP_syn_III_N"/>
</dbReference>
<keyword evidence="18" id="KW-1185">Reference proteome</keyword>
<dbReference type="NCBIfam" id="TIGR00747">
    <property type="entry name" value="fabH"/>
    <property type="match status" value="1"/>
</dbReference>
<comment type="catalytic activity">
    <reaction evidence="10">
        <text>malonyl-[ACP] + acetyl-CoA + H(+) = 3-oxobutanoyl-[ACP] + CO2 + CoA</text>
        <dbReference type="Rhea" id="RHEA:12080"/>
        <dbReference type="Rhea" id="RHEA-COMP:9623"/>
        <dbReference type="Rhea" id="RHEA-COMP:9625"/>
        <dbReference type="ChEBI" id="CHEBI:15378"/>
        <dbReference type="ChEBI" id="CHEBI:16526"/>
        <dbReference type="ChEBI" id="CHEBI:57287"/>
        <dbReference type="ChEBI" id="CHEBI:57288"/>
        <dbReference type="ChEBI" id="CHEBI:78449"/>
        <dbReference type="ChEBI" id="CHEBI:78450"/>
        <dbReference type="EC" id="2.3.1.180"/>
    </reaction>
    <physiologicalReaction direction="left-to-right" evidence="10">
        <dbReference type="Rhea" id="RHEA:12081"/>
    </physiologicalReaction>
</comment>
<dbReference type="InterPro" id="IPR004655">
    <property type="entry name" value="FabH"/>
</dbReference>
<evidence type="ECO:0000256" key="2">
    <source>
        <dbReference type="ARBA" id="ARBA00008642"/>
    </source>
</evidence>
<keyword evidence="4 14" id="KW-0808">Transferase</keyword>
<evidence type="ECO:0000259" key="15">
    <source>
        <dbReference type="Pfam" id="PF08541"/>
    </source>
</evidence>
<evidence type="ECO:0000313" key="17">
    <source>
        <dbReference type="EMBL" id="MBB6050483.1"/>
    </source>
</evidence>
<sequence>MRTLRRATIAGIGKYTPERVMTNDDLSKIVDTNDEWIVQRTGIRERRIAADNEATSDMAIKAAQEALDRAGITADQLDVILVATCTPDFNNFPATAMLVQTGLGASQTTAFDISVACAGFAHGLDIGAQFVETGRAKNVLVVGAEKMTSVVNWEDRATCILFGDAAGAVLLQPSDDESGLLASDLGADGSGACLLNLPAGGSRHPMTPELLAGKENTAHMDGKAVFRFGVKVMGETALKALQRAGLTESDVDMLVPHQANIRIIQAAAERMGLVESDGTISKKVAVNIDRYGNTSAASVPLALYEAWMDGRVAEGDIVVTIGFGAGLAWGANVIRWGKLKP</sequence>
<evidence type="ECO:0000256" key="8">
    <source>
        <dbReference type="ARBA" id="ARBA00023268"/>
    </source>
</evidence>
<protein>
    <recommendedName>
        <fullName evidence="14">Beta-ketoacyl-[acyl-carrier-protein] synthase III</fullName>
        <shortName evidence="14">Beta-ketoacyl-ACP synthase III</shortName>
        <shortName evidence="14">KAS III</shortName>
        <ecNumber evidence="14">2.3.1.180</ecNumber>
    </recommendedName>
    <alternativeName>
        <fullName evidence="14">3-oxoacyl-[acyl-carrier-protein] synthase 3</fullName>
    </alternativeName>
    <alternativeName>
        <fullName evidence="14">3-oxoacyl-[acyl-carrier-protein] synthase III</fullName>
    </alternativeName>
</protein>
<dbReference type="GO" id="GO:0004315">
    <property type="term" value="F:3-oxoacyl-[acyl-carrier-protein] synthase activity"/>
    <property type="evidence" value="ECO:0007669"/>
    <property type="project" value="InterPro"/>
</dbReference>
<comment type="catalytic activity">
    <reaction evidence="11">
        <text>(2S)-2-methylbutanoyl-CoA + malonyl-[ACP] + H(+) = (4S)-4-methyl-3-oxohexanoyl-[ACP] + CO2 + CoA</text>
        <dbReference type="Rhea" id="RHEA:42276"/>
        <dbReference type="Rhea" id="RHEA-COMP:9623"/>
        <dbReference type="Rhea" id="RHEA-COMP:17148"/>
        <dbReference type="ChEBI" id="CHEBI:15378"/>
        <dbReference type="ChEBI" id="CHEBI:16526"/>
        <dbReference type="ChEBI" id="CHEBI:57287"/>
        <dbReference type="ChEBI" id="CHEBI:78449"/>
        <dbReference type="ChEBI" id="CHEBI:88166"/>
        <dbReference type="ChEBI" id="CHEBI:167462"/>
        <dbReference type="EC" id="2.3.1.300"/>
    </reaction>
    <physiologicalReaction direction="left-to-right" evidence="11">
        <dbReference type="Rhea" id="RHEA:42277"/>
    </physiologicalReaction>
</comment>
<evidence type="ECO:0000256" key="5">
    <source>
        <dbReference type="ARBA" id="ARBA00022832"/>
    </source>
</evidence>
<evidence type="ECO:0000256" key="13">
    <source>
        <dbReference type="ARBA" id="ARBA00052985"/>
    </source>
</evidence>
<comment type="function">
    <text evidence="14">Catalyzes the condensation reaction of fatty acid synthesis by the addition to an acyl acceptor of two carbons from malonyl-ACP. Catalyzes the first condensation reaction which initiates fatty acid synthesis and may therefore play a role in governing the total rate of fatty acid production. Possesses both acetoacetyl-ACP synthase and acetyl transacylase activities. Its substrate specificity determines the biosynthesis of branched-chain and/or straight-chain of fatty acids.</text>
</comment>
<evidence type="ECO:0000313" key="18">
    <source>
        <dbReference type="Proteomes" id="UP000520814"/>
    </source>
</evidence>
<dbReference type="PANTHER" id="PTHR43091">
    <property type="entry name" value="3-OXOACYL-[ACYL-CARRIER-PROTEIN] SYNTHASE"/>
    <property type="match status" value="1"/>
</dbReference>
<comment type="catalytic activity">
    <reaction evidence="12">
        <text>2-methylpropanoyl-CoA + malonyl-[ACP] + H(+) = 4-methyl-3-oxopentanoyl-[ACP] + CO2 + CoA</text>
        <dbReference type="Rhea" id="RHEA:42268"/>
        <dbReference type="Rhea" id="RHEA-COMP:9623"/>
        <dbReference type="Rhea" id="RHEA-COMP:9940"/>
        <dbReference type="ChEBI" id="CHEBI:15378"/>
        <dbReference type="ChEBI" id="CHEBI:16526"/>
        <dbReference type="ChEBI" id="CHEBI:57287"/>
        <dbReference type="ChEBI" id="CHEBI:57338"/>
        <dbReference type="ChEBI" id="CHEBI:78449"/>
        <dbReference type="ChEBI" id="CHEBI:78820"/>
        <dbReference type="EC" id="2.3.1.300"/>
    </reaction>
    <physiologicalReaction direction="left-to-right" evidence="12">
        <dbReference type="Rhea" id="RHEA:42269"/>
    </physiologicalReaction>
</comment>
<dbReference type="PANTHER" id="PTHR43091:SF1">
    <property type="entry name" value="BETA-KETOACYL-[ACYL-CARRIER-PROTEIN] SYNTHASE III, CHLOROPLASTIC"/>
    <property type="match status" value="1"/>
</dbReference>
<keyword evidence="14" id="KW-0963">Cytoplasm</keyword>
<evidence type="ECO:0000256" key="7">
    <source>
        <dbReference type="ARBA" id="ARBA00023160"/>
    </source>
</evidence>
<evidence type="ECO:0000256" key="12">
    <source>
        <dbReference type="ARBA" id="ARBA00052467"/>
    </source>
</evidence>
<comment type="pathway">
    <text evidence="1 14">Lipid metabolism; fatty acid biosynthesis.</text>
</comment>
<dbReference type="Gene3D" id="3.40.47.10">
    <property type="match status" value="1"/>
</dbReference>
<dbReference type="InterPro" id="IPR016039">
    <property type="entry name" value="Thiolase-like"/>
</dbReference>
<dbReference type="Proteomes" id="UP000520814">
    <property type="component" value="Unassembled WGS sequence"/>
</dbReference>
<comment type="similarity">
    <text evidence="2 14">Belongs to the thiolase-like superfamily. FabH family.</text>
</comment>
<evidence type="ECO:0000256" key="1">
    <source>
        <dbReference type="ARBA" id="ARBA00005194"/>
    </source>
</evidence>
<comment type="domain">
    <text evidence="14">The last Arg residue of the ACP-binding site is essential for the weak association between ACP/AcpP and FabH.</text>
</comment>
<keyword evidence="9 14" id="KW-0012">Acyltransferase</keyword>
<dbReference type="SUPFAM" id="SSF53901">
    <property type="entry name" value="Thiolase-like"/>
    <property type="match status" value="1"/>
</dbReference>
<evidence type="ECO:0000256" key="4">
    <source>
        <dbReference type="ARBA" id="ARBA00022679"/>
    </source>
</evidence>
<feature type="active site" evidence="14">
    <location>
        <position position="293"/>
    </location>
</feature>
<feature type="domain" description="Beta-ketoacyl-[acyl-carrier-protein] synthase III C-terminal" evidence="15">
    <location>
        <begin position="241"/>
        <end position="336"/>
    </location>
</feature>
<dbReference type="GO" id="GO:0033818">
    <property type="term" value="F:beta-ketoacyl-acyl-carrier-protein synthase III activity"/>
    <property type="evidence" value="ECO:0007669"/>
    <property type="project" value="UniProtKB-UniRule"/>
</dbReference>
<keyword evidence="6 14" id="KW-0443">Lipid metabolism</keyword>
<dbReference type="UniPathway" id="UPA00094"/>
<dbReference type="GO" id="GO:0006633">
    <property type="term" value="P:fatty acid biosynthetic process"/>
    <property type="evidence" value="ECO:0007669"/>
    <property type="project" value="UniProtKB-UniRule"/>
</dbReference>